<dbReference type="InterPro" id="IPR016152">
    <property type="entry name" value="PTrfase/Anion_transptr"/>
</dbReference>
<dbReference type="Gene3D" id="3.40.930.10">
    <property type="entry name" value="Mannitol-specific EII, Chain A"/>
    <property type="match status" value="1"/>
</dbReference>
<dbReference type="AlphaFoldDB" id="A0A3S0ADC4"/>
<dbReference type="EMBL" id="PXZH01000002">
    <property type="protein sequence ID" value="RST89173.1"/>
    <property type="molecule type" value="Genomic_DNA"/>
</dbReference>
<dbReference type="InterPro" id="IPR002178">
    <property type="entry name" value="PTS_EIIA_type-2_dom"/>
</dbReference>
<dbReference type="PANTHER" id="PTHR47738:SF3">
    <property type="entry name" value="PHOSPHOTRANSFERASE SYSTEM MANNITOL_FRUCTOSE-SPECIFIC IIA DOMAIN CONTAINING PROTEIN"/>
    <property type="match status" value="1"/>
</dbReference>
<evidence type="ECO:0000313" key="2">
    <source>
        <dbReference type="EMBL" id="RST89173.1"/>
    </source>
</evidence>
<organism evidence="2 3">
    <name type="scientific">Vagococcus humatus</name>
    <dbReference type="NCBI Taxonomy" id="1889241"/>
    <lineage>
        <taxon>Bacteria</taxon>
        <taxon>Bacillati</taxon>
        <taxon>Bacillota</taxon>
        <taxon>Bacilli</taxon>
        <taxon>Lactobacillales</taxon>
        <taxon>Enterococcaceae</taxon>
        <taxon>Vagococcus</taxon>
    </lineage>
</organism>
<evidence type="ECO:0000259" key="1">
    <source>
        <dbReference type="PROSITE" id="PS51094"/>
    </source>
</evidence>
<dbReference type="Proteomes" id="UP000277864">
    <property type="component" value="Unassembled WGS sequence"/>
</dbReference>
<dbReference type="OrthoDB" id="370976at2"/>
<gene>
    <name evidence="2" type="ORF">C7P63_05180</name>
</gene>
<dbReference type="Pfam" id="PF00359">
    <property type="entry name" value="PTS_EIIA_2"/>
    <property type="match status" value="1"/>
</dbReference>
<protein>
    <submittedName>
        <fullName evidence="2">PTS mannitol transporter subunit IIB</fullName>
    </submittedName>
</protein>
<evidence type="ECO:0000313" key="3">
    <source>
        <dbReference type="Proteomes" id="UP000277864"/>
    </source>
</evidence>
<comment type="caution">
    <text evidence="2">The sequence shown here is derived from an EMBL/GenBank/DDBJ whole genome shotgun (WGS) entry which is preliminary data.</text>
</comment>
<dbReference type="PROSITE" id="PS51094">
    <property type="entry name" value="PTS_EIIA_TYPE_2"/>
    <property type="match status" value="1"/>
</dbReference>
<name>A0A3S0ADC4_9ENTE</name>
<sequence>MTHLFNEQATFVSDKKTQLEVFKEVSQKLLDLDLVTQDFEKNLIDREKNYPTGMDLEIVNPLLKNIAIPHTEPEFVKAKLIVPIKLNQPITFSNMIKPDELLEVSYLFMILNNDPEGQANLLAMIMEFLTSTSPETLTDFFTLTDTKEINQFLEHQFKINN</sequence>
<keyword evidence="3" id="KW-1185">Reference proteome</keyword>
<reference evidence="2 3" key="1">
    <citation type="submission" date="2018-03" db="EMBL/GenBank/DDBJ databases">
        <authorList>
            <person name="Gulvik C.A."/>
        </authorList>
    </citation>
    <scope>NUCLEOTIDE SEQUENCE [LARGE SCALE GENOMIC DNA]</scope>
    <source>
        <strain evidence="2 3">JCM 31581</strain>
    </source>
</reference>
<feature type="domain" description="PTS EIIA type-2" evidence="1">
    <location>
        <begin position="2"/>
        <end position="156"/>
    </location>
</feature>
<dbReference type="InterPro" id="IPR051541">
    <property type="entry name" value="PTS_SugarTrans_NitroReg"/>
</dbReference>
<dbReference type="SUPFAM" id="SSF55804">
    <property type="entry name" value="Phoshotransferase/anion transport protein"/>
    <property type="match status" value="1"/>
</dbReference>
<accession>A0A3S0ADC4</accession>
<dbReference type="PANTHER" id="PTHR47738">
    <property type="entry name" value="PTS SYSTEM FRUCTOSE-LIKE EIIA COMPONENT-RELATED"/>
    <property type="match status" value="1"/>
</dbReference>
<proteinExistence type="predicted"/>
<dbReference type="RefSeq" id="WP_125943106.1">
    <property type="nucleotide sequence ID" value="NZ_PXZH01000002.1"/>
</dbReference>